<evidence type="ECO:0000313" key="7">
    <source>
        <dbReference type="EMBL" id="GAT68111.1"/>
    </source>
</evidence>
<feature type="transmembrane region" description="Helical" evidence="6">
    <location>
        <begin position="129"/>
        <end position="149"/>
    </location>
</feature>
<feature type="transmembrane region" description="Helical" evidence="6">
    <location>
        <begin position="465"/>
        <end position="482"/>
    </location>
</feature>
<feature type="transmembrane region" description="Helical" evidence="6">
    <location>
        <begin position="347"/>
        <end position="366"/>
    </location>
</feature>
<feature type="transmembrane region" description="Helical" evidence="6">
    <location>
        <begin position="404"/>
        <end position="425"/>
    </location>
</feature>
<comment type="caution">
    <text evidence="7">The sequence shown here is derived from an EMBL/GenBank/DDBJ whole genome shotgun (WGS) entry which is preliminary data.</text>
</comment>
<evidence type="ECO:0000256" key="2">
    <source>
        <dbReference type="ARBA" id="ARBA00022475"/>
    </source>
</evidence>
<keyword evidence="3 6" id="KW-0812">Transmembrane</keyword>
<feature type="transmembrane region" description="Helical" evidence="6">
    <location>
        <begin position="45"/>
        <end position="70"/>
    </location>
</feature>
<feature type="transmembrane region" description="Helical" evidence="6">
    <location>
        <begin position="378"/>
        <end position="398"/>
    </location>
</feature>
<feature type="transmembrane region" description="Helical" evidence="6">
    <location>
        <begin position="91"/>
        <end position="117"/>
    </location>
</feature>
<evidence type="ECO:0000256" key="5">
    <source>
        <dbReference type="ARBA" id="ARBA00023136"/>
    </source>
</evidence>
<proteinExistence type="predicted"/>
<feature type="transmembrane region" description="Helical" evidence="6">
    <location>
        <begin position="16"/>
        <end position="39"/>
    </location>
</feature>
<gene>
    <name evidence="7" type="ORF">PS9374_03772</name>
</gene>
<keyword evidence="2" id="KW-1003">Cell membrane</keyword>
<keyword evidence="4 6" id="KW-1133">Transmembrane helix</keyword>
<dbReference type="RefSeq" id="WP_068898290.1">
    <property type="nucleotide sequence ID" value="NZ_BDCX01000008.1"/>
</dbReference>
<evidence type="ECO:0000256" key="1">
    <source>
        <dbReference type="ARBA" id="ARBA00004651"/>
    </source>
</evidence>
<feature type="transmembrane region" description="Helical" evidence="6">
    <location>
        <begin position="312"/>
        <end position="335"/>
    </location>
</feature>
<dbReference type="GO" id="GO:0005886">
    <property type="term" value="C:plasma membrane"/>
    <property type="evidence" value="ECO:0007669"/>
    <property type="project" value="UniProtKB-SubCell"/>
</dbReference>
<reference evidence="7 8" key="1">
    <citation type="journal article" date="2016" name="Genome Announc.">
        <title>Draft Genome Sequence of Planomonospora sphaerica JCM9374, a Rare Actinomycete.</title>
        <authorList>
            <person name="Dohra H."/>
            <person name="Suzuki T."/>
            <person name="Inoue Y."/>
            <person name="Kodani S."/>
        </authorList>
    </citation>
    <scope>NUCLEOTIDE SEQUENCE [LARGE SCALE GENOMIC DNA]</scope>
    <source>
        <strain evidence="7 8">JCM 9374</strain>
    </source>
</reference>
<evidence type="ECO:0000313" key="8">
    <source>
        <dbReference type="Proteomes" id="UP000077701"/>
    </source>
</evidence>
<evidence type="ECO:0000256" key="3">
    <source>
        <dbReference type="ARBA" id="ARBA00022692"/>
    </source>
</evidence>
<feature type="transmembrane region" description="Helical" evidence="6">
    <location>
        <begin position="437"/>
        <end position="459"/>
    </location>
</feature>
<dbReference type="GO" id="GO:0042910">
    <property type="term" value="F:xenobiotic transmembrane transporter activity"/>
    <property type="evidence" value="ECO:0007669"/>
    <property type="project" value="InterPro"/>
</dbReference>
<reference evidence="8" key="2">
    <citation type="submission" date="2016-04" db="EMBL/GenBank/DDBJ databases">
        <title>Planomonospora sphaerica JCM9374 whole genome shotgun sequence.</title>
        <authorList>
            <person name="Suzuki T."/>
            <person name="Dohra H."/>
            <person name="Kodani S."/>
        </authorList>
    </citation>
    <scope>NUCLEOTIDE SEQUENCE [LARGE SCALE GENOMIC DNA]</scope>
    <source>
        <strain evidence="8">JCM 9374</strain>
    </source>
</reference>
<dbReference type="STRING" id="161355.PS9374_03772"/>
<dbReference type="Proteomes" id="UP000077701">
    <property type="component" value="Unassembled WGS sequence"/>
</dbReference>
<protein>
    <submittedName>
        <fullName evidence="7">Polysaccharide biosynthesis protein</fullName>
    </submittedName>
</protein>
<dbReference type="OrthoDB" id="3294889at2"/>
<dbReference type="PANTHER" id="PTHR30250">
    <property type="entry name" value="PST FAMILY PREDICTED COLANIC ACID TRANSPORTER"/>
    <property type="match status" value="1"/>
</dbReference>
<organism evidence="7 8">
    <name type="scientific">Planomonospora sphaerica</name>
    <dbReference type="NCBI Taxonomy" id="161355"/>
    <lineage>
        <taxon>Bacteria</taxon>
        <taxon>Bacillati</taxon>
        <taxon>Actinomycetota</taxon>
        <taxon>Actinomycetes</taxon>
        <taxon>Streptosporangiales</taxon>
        <taxon>Streptosporangiaceae</taxon>
        <taxon>Planomonospora</taxon>
    </lineage>
</organism>
<keyword evidence="8" id="KW-1185">Reference proteome</keyword>
<dbReference type="EMBL" id="BDCX01000008">
    <property type="protein sequence ID" value="GAT68111.1"/>
    <property type="molecule type" value="Genomic_DNA"/>
</dbReference>
<dbReference type="GO" id="GO:0015297">
    <property type="term" value="F:antiporter activity"/>
    <property type="evidence" value="ECO:0007669"/>
    <property type="project" value="InterPro"/>
</dbReference>
<dbReference type="PANTHER" id="PTHR30250:SF27">
    <property type="entry name" value="POLYSACCHARIDE BIOSYNTHESIS PROTEIN"/>
    <property type="match status" value="1"/>
</dbReference>
<name>A0A171DE50_9ACTN</name>
<evidence type="ECO:0000256" key="4">
    <source>
        <dbReference type="ARBA" id="ARBA00022989"/>
    </source>
</evidence>
<comment type="subcellular location">
    <subcellularLocation>
        <location evidence="1">Cell membrane</location>
        <topology evidence="1">Multi-pass membrane protein</topology>
    </subcellularLocation>
</comment>
<evidence type="ECO:0000256" key="6">
    <source>
        <dbReference type="SAM" id="Phobius"/>
    </source>
</evidence>
<accession>A0A171DE50</accession>
<dbReference type="AlphaFoldDB" id="A0A171DE50"/>
<keyword evidence="5 6" id="KW-0472">Membrane</keyword>
<dbReference type="InterPro" id="IPR050833">
    <property type="entry name" value="Poly_Biosynth_Transport"/>
</dbReference>
<sequence length="513" mass="53789">MSQPGNLASMARGGSVNLVGAAVTGISQFALVLLVATLYSAELSGAFFAATSVFLILGALCELGCDVGLLRWVPRHLALGRTRDAARCVDAALIPVAGVSVLVAAGLFAAAPFLAAVLDGARTGQTTSMLRALAVFLPVMAAANVLLAATRAHGKMRPTVLIDRIGRPVAQIGGVALTLVLGDEPALLTLMWALPYLPALAAAAWWYRGLRRTSPPQAEPPAAIRTLAAEYWRFTALRALARVCQTALQRADIVMVAALSSPRDAAVYTVASRFVVFGQLGTQAVQQVMQPVVSRQLALDDRAGAHQTFSVATVWTVLLTWPVYVTTATAASLYLSLFAEEYHAAGVLPVLVLSLAMMFATAAGPVDTMLLMSGRSGLSLLNTAAALAIDVALGLVLIPRFGVLGAAVNWAVSIVVRNVLSFVQVRAATEMTPLSRGLAWATGATVLSFGGPLLLLRLLGASTPVLFAGLVACAAIYVILLWKIRERVSLTALSALLRRRTRRVAAAPVIEEV</sequence>